<keyword evidence="2" id="KW-1185">Reference proteome</keyword>
<reference evidence="2" key="1">
    <citation type="submission" date="2015-11" db="EMBL/GenBank/DDBJ databases">
        <authorList>
            <person name="Dugat-Bony E."/>
        </authorList>
    </citation>
    <scope>NUCLEOTIDE SEQUENCE [LARGE SCALE GENOMIC DNA]</scope>
    <source>
        <strain evidence="2">Mu292</strain>
    </source>
</reference>
<proteinExistence type="predicted"/>
<dbReference type="RefSeq" id="WP_073884201.1">
    <property type="nucleotide sequence ID" value="NZ_FAUH01000011.1"/>
</dbReference>
<accession>A0A0X2NNW4</accession>
<dbReference type="OrthoDB" id="8452205at2"/>
<protein>
    <submittedName>
        <fullName evidence="1">Uncharacterized protein</fullName>
    </submittedName>
</protein>
<evidence type="ECO:0000313" key="1">
    <source>
        <dbReference type="EMBL" id="CUU66401.1"/>
    </source>
</evidence>
<name>A0A0X2NNW4_9CORY</name>
<dbReference type="Proteomes" id="UP000182498">
    <property type="component" value="Unassembled WGS sequence"/>
</dbReference>
<organism evidence="1 2">
    <name type="scientific">Corynebacterium variabile</name>
    <dbReference type="NCBI Taxonomy" id="1727"/>
    <lineage>
        <taxon>Bacteria</taxon>
        <taxon>Bacillati</taxon>
        <taxon>Actinomycetota</taxon>
        <taxon>Actinomycetes</taxon>
        <taxon>Mycobacteriales</taxon>
        <taxon>Corynebacteriaceae</taxon>
        <taxon>Corynebacterium</taxon>
    </lineage>
</organism>
<evidence type="ECO:0000313" key="2">
    <source>
        <dbReference type="Proteomes" id="UP000182498"/>
    </source>
</evidence>
<gene>
    <name evidence="1" type="ORF">CVAR292_01745</name>
</gene>
<dbReference type="AlphaFoldDB" id="A0A0X2NNW4"/>
<sequence length="284" mass="30786">MAKSQVSVPVVPGLSSYLTRTGIGTSVSVGDVIAVQVQSVGELRGALKIVVAPGCEGSDGAVVDDAPPLRTGGPPRVAVNGAVADEPSLTREDVTVGVPAGSVAELEGLRRAGVHVPTTLPGAGQSKGPRRRARTEVEVVHTERPFIGNEFTDHSEQLDLEIRVEWARRVDAAAKATHPLRFRFNVGFLGSVRRVIDDSEPLRWKLPRVMMWIASGYGERTTRPHQFRISDAGGAPYLVRDDRATAYRVDLETNTAAARRLHYWRVPDGTEEFQRVCVHDAPGF</sequence>
<dbReference type="EMBL" id="FAUH01000011">
    <property type="protein sequence ID" value="CUU66401.1"/>
    <property type="molecule type" value="Genomic_DNA"/>
</dbReference>